<dbReference type="InParanoid" id="M1Z7T5"/>
<evidence type="ECO:0000313" key="2">
    <source>
        <dbReference type="Proteomes" id="UP000002668"/>
    </source>
</evidence>
<evidence type="ECO:0000313" key="1">
    <source>
        <dbReference type="EMBL" id="CCT61156.1"/>
    </source>
</evidence>
<proteinExistence type="predicted"/>
<reference evidence="1 2" key="1">
    <citation type="journal article" date="2011" name="Nat. Commun.">
        <title>Effector diversification within compartments of the Leptosphaeria maculans genome affected by Repeat-Induced Point mutations.</title>
        <authorList>
            <person name="Rouxel T."/>
            <person name="Grandaubert J."/>
            <person name="Hane J.K."/>
            <person name="Hoede C."/>
            <person name="van de Wouw A.P."/>
            <person name="Couloux A."/>
            <person name="Dominguez V."/>
            <person name="Anthouard V."/>
            <person name="Bally P."/>
            <person name="Bourras S."/>
            <person name="Cozijnsen A.J."/>
            <person name="Ciuffetti L.M."/>
            <person name="Degrave A."/>
            <person name="Dilmaghani A."/>
            <person name="Duret L."/>
            <person name="Fudal I."/>
            <person name="Goodwin S.B."/>
            <person name="Gout L."/>
            <person name="Glaser N."/>
            <person name="Linglin J."/>
            <person name="Kema G.H.J."/>
            <person name="Lapalu N."/>
            <person name="Lawrence C.B."/>
            <person name="May K."/>
            <person name="Meyer M."/>
            <person name="Ollivier B."/>
            <person name="Poulain J."/>
            <person name="Schoch C.L."/>
            <person name="Simon A."/>
            <person name="Spatafora J.W."/>
            <person name="Stachowiak A."/>
            <person name="Turgeon B.G."/>
            <person name="Tyler B.M."/>
            <person name="Vincent D."/>
            <person name="Weissenbach J."/>
            <person name="Amselem J."/>
            <person name="Quesneville H."/>
            <person name="Oliver R.P."/>
            <person name="Wincker P."/>
            <person name="Balesdent M.-H."/>
            <person name="Howlett B.J."/>
        </authorList>
    </citation>
    <scope>NUCLEOTIDE SEQUENCE [LARGE SCALE GENOMIC DNA]</scope>
    <source>
        <strain evidence="2">JN3 / isolate v23.1.3 / race Av1-4-5-6-7-8</strain>
    </source>
</reference>
<gene>
    <name evidence="1" type="ORF">Lema_P125620.1</name>
</gene>
<dbReference type="OrthoDB" id="2910287at2759"/>
<protein>
    <recommendedName>
        <fullName evidence="3">Beta/gamma crystallin 'Greek key' domain-containing protein</fullName>
    </recommendedName>
</protein>
<dbReference type="Proteomes" id="UP000002668">
    <property type="component" value="Genome"/>
</dbReference>
<accession>M1Z7T5</accession>
<keyword evidence="2" id="KW-1185">Reference proteome</keyword>
<dbReference type="EMBL" id="FP929136">
    <property type="protein sequence ID" value="CCT61156.1"/>
    <property type="molecule type" value="Genomic_DNA"/>
</dbReference>
<name>M1Z7T5_LEPMJ</name>
<evidence type="ECO:0008006" key="3">
    <source>
        <dbReference type="Google" id="ProtNLM"/>
    </source>
</evidence>
<sequence length="121" mass="13059">MLFLPILFATLALAAPTPLEGAEGPATPHLYLCKDASFTGECTNLHLEASTCQNIEAAYVKQTSSAGPDDGTFCTLYSEFDCRGQALPFTFPGIRNLERYGFSDLTSSVRCDFIAGWASHP</sequence>
<dbReference type="VEuPathDB" id="FungiDB:Lema_P125620.1"/>
<dbReference type="STRING" id="985895.M1Z7T5"/>
<dbReference type="AlphaFoldDB" id="M1Z7T5"/>
<organism evidence="1 2">
    <name type="scientific">Leptosphaeria maculans (strain JN3 / isolate v23.1.3 / race Av1-4-5-6-7-8)</name>
    <name type="common">Blackleg fungus</name>
    <name type="synonym">Phoma lingam</name>
    <dbReference type="NCBI Taxonomy" id="985895"/>
    <lineage>
        <taxon>Eukaryota</taxon>
        <taxon>Fungi</taxon>
        <taxon>Dikarya</taxon>
        <taxon>Ascomycota</taxon>
        <taxon>Pezizomycotina</taxon>
        <taxon>Dothideomycetes</taxon>
        <taxon>Pleosporomycetidae</taxon>
        <taxon>Pleosporales</taxon>
        <taxon>Pleosporineae</taxon>
        <taxon>Leptosphaeriaceae</taxon>
        <taxon>Plenodomus</taxon>
        <taxon>Plenodomus lingam/Leptosphaeria maculans species complex</taxon>
    </lineage>
</organism>
<dbReference type="Gene3D" id="2.60.20.10">
    <property type="entry name" value="Crystallins"/>
    <property type="match status" value="1"/>
</dbReference>